<evidence type="ECO:0000313" key="2">
    <source>
        <dbReference type="Proteomes" id="UP000037460"/>
    </source>
</evidence>
<dbReference type="Gene3D" id="1.10.287.110">
    <property type="entry name" value="DnaJ domain"/>
    <property type="match status" value="1"/>
</dbReference>
<accession>A0A0M0KBA4</accession>
<proteinExistence type="predicted"/>
<evidence type="ECO:0000313" key="1">
    <source>
        <dbReference type="EMBL" id="KOO36059.1"/>
    </source>
</evidence>
<gene>
    <name evidence="1" type="ORF">Ctob_015503</name>
</gene>
<protein>
    <recommendedName>
        <fullName evidence="3">J domain-containing protein</fullName>
    </recommendedName>
</protein>
<keyword evidence="2" id="KW-1185">Reference proteome</keyword>
<name>A0A0M0KBA4_9EUKA</name>
<comment type="caution">
    <text evidence="1">The sequence shown here is derived from an EMBL/GenBank/DDBJ whole genome shotgun (WGS) entry which is preliminary data.</text>
</comment>
<dbReference type="AlphaFoldDB" id="A0A0M0KBA4"/>
<dbReference type="SUPFAM" id="SSF46565">
    <property type="entry name" value="Chaperone J-domain"/>
    <property type="match status" value="1"/>
</dbReference>
<dbReference type="EMBL" id="JWZX01000648">
    <property type="protein sequence ID" value="KOO36059.1"/>
    <property type="molecule type" value="Genomic_DNA"/>
</dbReference>
<sequence>MLGLPSATSPESNAFKVPWSRVCLMIHPDKCKHPRAEEAIKALNGLYTQVKKDFHWA</sequence>
<evidence type="ECO:0008006" key="3">
    <source>
        <dbReference type="Google" id="ProtNLM"/>
    </source>
</evidence>
<dbReference type="OrthoDB" id="342454at2759"/>
<organism evidence="1 2">
    <name type="scientific">Chrysochromulina tobinii</name>
    <dbReference type="NCBI Taxonomy" id="1460289"/>
    <lineage>
        <taxon>Eukaryota</taxon>
        <taxon>Haptista</taxon>
        <taxon>Haptophyta</taxon>
        <taxon>Prymnesiophyceae</taxon>
        <taxon>Prymnesiales</taxon>
        <taxon>Chrysochromulinaceae</taxon>
        <taxon>Chrysochromulina</taxon>
    </lineage>
</organism>
<dbReference type="Proteomes" id="UP000037460">
    <property type="component" value="Unassembled WGS sequence"/>
</dbReference>
<dbReference type="InterPro" id="IPR036869">
    <property type="entry name" value="J_dom_sf"/>
</dbReference>
<reference evidence="2" key="1">
    <citation type="journal article" date="2015" name="PLoS Genet.">
        <title>Genome Sequence and Transcriptome Analyses of Chrysochromulina tobin: Metabolic Tools for Enhanced Algal Fitness in the Prominent Order Prymnesiales (Haptophyceae).</title>
        <authorList>
            <person name="Hovde B.T."/>
            <person name="Deodato C.R."/>
            <person name="Hunsperger H.M."/>
            <person name="Ryken S.A."/>
            <person name="Yost W."/>
            <person name="Jha R.K."/>
            <person name="Patterson J."/>
            <person name="Monnat R.J. Jr."/>
            <person name="Barlow S.B."/>
            <person name="Starkenburg S.R."/>
            <person name="Cattolico R.A."/>
        </authorList>
    </citation>
    <scope>NUCLEOTIDE SEQUENCE</scope>
    <source>
        <strain evidence="2">CCMP291</strain>
    </source>
</reference>